<evidence type="ECO:0000313" key="2">
    <source>
        <dbReference type="Proteomes" id="UP000631114"/>
    </source>
</evidence>
<gene>
    <name evidence="1" type="ORF">IFM89_028028</name>
</gene>
<keyword evidence="2" id="KW-1185">Reference proteome</keyword>
<sequence>MGLIWMMKAGSEKSGVKKSYNEEQEELWSLIAFDSDLLTEKKRNEDEDDYKFELKECYGEEMDENEKFLLEKSWIEKDKGKKTFIMRIYLYCRRMKKRLRSKRGMRLRLIFGLRRKNNARKL</sequence>
<reference evidence="1 2" key="1">
    <citation type="submission" date="2020-10" db="EMBL/GenBank/DDBJ databases">
        <title>The Coptis chinensis genome and diversification of protoberbering-type alkaloids.</title>
        <authorList>
            <person name="Wang B."/>
            <person name="Shu S."/>
            <person name="Song C."/>
            <person name="Liu Y."/>
        </authorList>
    </citation>
    <scope>NUCLEOTIDE SEQUENCE [LARGE SCALE GENOMIC DNA]</scope>
    <source>
        <strain evidence="1">HL-2020</strain>
        <tissue evidence="1">Leaf</tissue>
    </source>
</reference>
<proteinExistence type="predicted"/>
<accession>A0A835LT24</accession>
<comment type="caution">
    <text evidence="1">The sequence shown here is derived from an EMBL/GenBank/DDBJ whole genome shotgun (WGS) entry which is preliminary data.</text>
</comment>
<evidence type="ECO:0000313" key="1">
    <source>
        <dbReference type="EMBL" id="KAF9598496.1"/>
    </source>
</evidence>
<name>A0A835LT24_9MAGN</name>
<protein>
    <submittedName>
        <fullName evidence="1">Uncharacterized protein</fullName>
    </submittedName>
</protein>
<dbReference type="OrthoDB" id="10252032at2759"/>
<organism evidence="1 2">
    <name type="scientific">Coptis chinensis</name>
    <dbReference type="NCBI Taxonomy" id="261450"/>
    <lineage>
        <taxon>Eukaryota</taxon>
        <taxon>Viridiplantae</taxon>
        <taxon>Streptophyta</taxon>
        <taxon>Embryophyta</taxon>
        <taxon>Tracheophyta</taxon>
        <taxon>Spermatophyta</taxon>
        <taxon>Magnoliopsida</taxon>
        <taxon>Ranunculales</taxon>
        <taxon>Ranunculaceae</taxon>
        <taxon>Coptidoideae</taxon>
        <taxon>Coptis</taxon>
    </lineage>
</organism>
<dbReference type="AlphaFoldDB" id="A0A835LT24"/>
<dbReference type="EMBL" id="JADFTS010000007">
    <property type="protein sequence ID" value="KAF9598496.1"/>
    <property type="molecule type" value="Genomic_DNA"/>
</dbReference>
<dbReference type="Proteomes" id="UP000631114">
    <property type="component" value="Unassembled WGS sequence"/>
</dbReference>